<comment type="caution">
    <text evidence="2">The sequence shown here is derived from an EMBL/GenBank/DDBJ whole genome shotgun (WGS) entry which is preliminary data.</text>
</comment>
<evidence type="ECO:0000313" key="2">
    <source>
        <dbReference type="EMBL" id="PYC19522.1"/>
    </source>
</evidence>
<dbReference type="RefSeq" id="WP_110684100.1">
    <property type="nucleotide sequence ID" value="NZ_QJRX01000014.1"/>
</dbReference>
<dbReference type="NCBIfam" id="NF042913">
    <property type="entry name" value="CyRepA1"/>
    <property type="match status" value="1"/>
</dbReference>
<protein>
    <recommendedName>
        <fullName evidence="4">Replication origin-binding protein domain-containing protein</fullName>
    </recommendedName>
</protein>
<gene>
    <name evidence="2" type="ORF">DMO17_19280</name>
</gene>
<evidence type="ECO:0008006" key="4">
    <source>
        <dbReference type="Google" id="ProtNLM"/>
    </source>
</evidence>
<sequence length="1294" mass="143880">MTNAPKGTGLAGFYQERFGSDPYALVDYFYDQISDAAADAYVDWSSICNAIHYNGERLKKYSKVKIKATDAKYNGKVMAWGDIKTARGTDKLEPFDYPFLTFSNNATNPSTWSGFAALVELYEREGGKLSDARHDQWKQQQEQRRAEREARKLEDERRAREKAERIHGERMAYERAWLTGEAASFHYEHGDQIRQGTVEVLGDEDGTAAYFQAKQISDIASRFKMLRMRDRHGVFTAVPMHDIDGNFLGLQRLYDDKKLQGTGVKMDGAHCVFGDLETAKRRYSAEGFATGASIYLAEIEAGKGDEVAVVVTFNVDNLVKVLRAYAKRYPAWRFHNAADNDQWKDGNAGMLAALEIHRELKHPATVPNFEAADELLGCSAQQIAELRAQNRAPVVGFSAEELAAFKAARKGPTDWNDYHVAFGLKATAKALRANANAFKSSKDWFEFCLERLPYSGKRLGEKNAMAAIAAGMMLSPIKYSYDQVVAAVFSRLPEGLDTTARFKIRSRAHWLAKQKLQQAKQLRGFSVAALARPNVQHLKIDGVRAEHGGIILPEHMAALVESLQGVIIVRAPMGSGKTEKLIAPLMKASSKAAYVAHRISLLDDAAARLGVEHYKQVFAWQMPHVSHLACCVNSLTKPMFYNAEERSWFTTLETLCIDEASQVLRHTTTGPVEGRVKVMDALIDAVGAAERVLLCDADANDSLIEFCELARPGQTITVLEVSGSAEHVRIDHTDDESAWQLAIEQVKAGKRILVANDSAESAKKMAALIEAMVEQGKIAPVRMLLVHADSKADQDVEAFLCNPNAEATKYDVLIYSPAISSGVSMTTPHFDAHFGLFSGNTVGPSDAIQMLRRDRTARRYIVGIGHASVQRETDRERIWRGHMKADEVACEFEETSDEIILRRRKTAFDHLYLTTVTAENKARNNFANNLLLMLYAEGYNVQRLDVGSMGFDQDDLTKASRSNRKAAGVIVFDKRMDLIDSVETPDEEQYLKLSRQEVRSESESAQLDRYHMEHQLGVDEITADDVAFYDDRGIAKVVAMELLQADEEHARAYDKAQRKARVTLTLHRWKTPAHAILCRVFEILGVDRFTGEGEFGSDQARKVLEYLTSSDDQVELYNALKLGRYIPSTSARLCPTTVVKSIFDRLGLALQKRKTNGAHLFSVNADNWQFIMAYCQRRAAKNVHSLTTHDHEATHQPKLAPEPDAAPQPAPHAAASGRDTLQCDGKSDSGNYPLTVREKIFAVASRLAPPLGISLSRFVGALTPEVALGLAKPGAEQSSSLRHTLAYAAKLLRS</sequence>
<dbReference type="Proteomes" id="UP000248146">
    <property type="component" value="Unassembled WGS sequence"/>
</dbReference>
<evidence type="ECO:0000256" key="1">
    <source>
        <dbReference type="SAM" id="MobiDB-lite"/>
    </source>
</evidence>
<dbReference type="Gene3D" id="3.40.50.300">
    <property type="entry name" value="P-loop containing nucleotide triphosphate hydrolases"/>
    <property type="match status" value="1"/>
</dbReference>
<dbReference type="SUPFAM" id="SSF52540">
    <property type="entry name" value="P-loop containing nucleoside triphosphate hydrolases"/>
    <property type="match status" value="1"/>
</dbReference>
<dbReference type="InterPro" id="IPR049996">
    <property type="entry name" value="Slr7037-like"/>
</dbReference>
<dbReference type="EMBL" id="QJRX01000014">
    <property type="protein sequence ID" value="PYC19522.1"/>
    <property type="molecule type" value="Genomic_DNA"/>
</dbReference>
<evidence type="ECO:0000313" key="3">
    <source>
        <dbReference type="Proteomes" id="UP000248146"/>
    </source>
</evidence>
<reference evidence="2 3" key="1">
    <citation type="submission" date="2018-06" db="EMBL/GenBank/DDBJ databases">
        <title>Pseudomonas diversity within urban Lake Michigan freshwaters.</title>
        <authorList>
            <person name="Batrich M."/>
            <person name="Hatzopoulos T."/>
            <person name="Putonti C."/>
        </authorList>
    </citation>
    <scope>NUCLEOTIDE SEQUENCE [LARGE SCALE GENOMIC DNA]</scope>
    <source>
        <strain evidence="2 3">MB-090714</strain>
    </source>
</reference>
<feature type="region of interest" description="Disordered" evidence="1">
    <location>
        <begin position="1185"/>
        <end position="1228"/>
    </location>
</feature>
<feature type="region of interest" description="Disordered" evidence="1">
    <location>
        <begin position="130"/>
        <end position="164"/>
    </location>
</feature>
<accession>A0A2V4KR61</accession>
<organism evidence="2 3">
    <name type="scientific">Aquipseudomonas alcaligenes</name>
    <name type="common">Pseudomonas alcaligenes</name>
    <dbReference type="NCBI Taxonomy" id="43263"/>
    <lineage>
        <taxon>Bacteria</taxon>
        <taxon>Pseudomonadati</taxon>
        <taxon>Pseudomonadota</taxon>
        <taxon>Gammaproteobacteria</taxon>
        <taxon>Pseudomonadales</taxon>
        <taxon>Pseudomonadaceae</taxon>
        <taxon>Aquipseudomonas</taxon>
    </lineage>
</organism>
<dbReference type="InterPro" id="IPR027417">
    <property type="entry name" value="P-loop_NTPase"/>
</dbReference>
<name>A0A2V4KR61_AQUAC</name>
<proteinExistence type="predicted"/>
<dbReference type="OrthoDB" id="6638547at2"/>